<dbReference type="eggNOG" id="KOG0549">
    <property type="taxonomic scope" value="Eukaryota"/>
</dbReference>
<dbReference type="InterPro" id="IPR001179">
    <property type="entry name" value="PPIase_FKBP_dom"/>
</dbReference>
<reference evidence="10" key="3">
    <citation type="submission" date="2015-06" db="UniProtKB">
        <authorList>
            <consortium name="EnsemblProtists"/>
        </authorList>
    </citation>
    <scope>IDENTIFICATION</scope>
</reference>
<evidence type="ECO:0000313" key="11">
    <source>
        <dbReference type="Proteomes" id="UP000011087"/>
    </source>
</evidence>
<name>L1JEP5_GUITC</name>
<evidence type="ECO:0000256" key="2">
    <source>
        <dbReference type="ARBA" id="ARBA00013194"/>
    </source>
</evidence>
<keyword evidence="4 5" id="KW-0413">Isomerase</keyword>
<dbReference type="KEGG" id="gtt:GUITHDRAFT_86578"/>
<dbReference type="GO" id="GO:0003755">
    <property type="term" value="F:peptidyl-prolyl cis-trans isomerase activity"/>
    <property type="evidence" value="ECO:0007669"/>
    <property type="project" value="UniProtKB-KW"/>
</dbReference>
<dbReference type="PANTHER" id="PTHR43811:SF19">
    <property type="entry name" value="39 KDA FK506-BINDING NUCLEAR PROTEIN"/>
    <property type="match status" value="1"/>
</dbReference>
<organism evidence="9">
    <name type="scientific">Guillardia theta (strain CCMP2712)</name>
    <name type="common">Cryptophyte</name>
    <dbReference type="NCBI Taxonomy" id="905079"/>
    <lineage>
        <taxon>Eukaryota</taxon>
        <taxon>Cryptophyceae</taxon>
        <taxon>Pyrenomonadales</taxon>
        <taxon>Geminigeraceae</taxon>
        <taxon>Guillardia</taxon>
    </lineage>
</organism>
<dbReference type="PROSITE" id="PS50059">
    <property type="entry name" value="FKBP_PPIASE"/>
    <property type="match status" value="1"/>
</dbReference>
<dbReference type="EMBL" id="JH992992">
    <property type="protein sequence ID" value="EKX46961.1"/>
    <property type="molecule type" value="Genomic_DNA"/>
</dbReference>
<accession>L1JEP5</accession>
<keyword evidence="3 5" id="KW-0697">Rotamase</keyword>
<dbReference type="InterPro" id="IPR000774">
    <property type="entry name" value="PPIase_FKBP_N"/>
</dbReference>
<reference evidence="9 11" key="1">
    <citation type="journal article" date="2012" name="Nature">
        <title>Algal genomes reveal evolutionary mosaicism and the fate of nucleomorphs.</title>
        <authorList>
            <consortium name="DOE Joint Genome Institute"/>
            <person name="Curtis B.A."/>
            <person name="Tanifuji G."/>
            <person name="Burki F."/>
            <person name="Gruber A."/>
            <person name="Irimia M."/>
            <person name="Maruyama S."/>
            <person name="Arias M.C."/>
            <person name="Ball S.G."/>
            <person name="Gile G.H."/>
            <person name="Hirakawa Y."/>
            <person name="Hopkins J.F."/>
            <person name="Kuo A."/>
            <person name="Rensing S.A."/>
            <person name="Schmutz J."/>
            <person name="Symeonidi A."/>
            <person name="Elias M."/>
            <person name="Eveleigh R.J."/>
            <person name="Herman E.K."/>
            <person name="Klute M.J."/>
            <person name="Nakayama T."/>
            <person name="Obornik M."/>
            <person name="Reyes-Prieto A."/>
            <person name="Armbrust E.V."/>
            <person name="Aves S.J."/>
            <person name="Beiko R.G."/>
            <person name="Coutinho P."/>
            <person name="Dacks J.B."/>
            <person name="Durnford D.G."/>
            <person name="Fast N.M."/>
            <person name="Green B.R."/>
            <person name="Grisdale C.J."/>
            <person name="Hempel F."/>
            <person name="Henrissat B."/>
            <person name="Hoppner M.P."/>
            <person name="Ishida K."/>
            <person name="Kim E."/>
            <person name="Koreny L."/>
            <person name="Kroth P.G."/>
            <person name="Liu Y."/>
            <person name="Malik S.B."/>
            <person name="Maier U.G."/>
            <person name="McRose D."/>
            <person name="Mock T."/>
            <person name="Neilson J.A."/>
            <person name="Onodera N.T."/>
            <person name="Poole A.M."/>
            <person name="Pritham E.J."/>
            <person name="Richards T.A."/>
            <person name="Rocap G."/>
            <person name="Roy S.W."/>
            <person name="Sarai C."/>
            <person name="Schaack S."/>
            <person name="Shirato S."/>
            <person name="Slamovits C.H."/>
            <person name="Spencer D.F."/>
            <person name="Suzuki S."/>
            <person name="Worden A.Z."/>
            <person name="Zauner S."/>
            <person name="Barry K."/>
            <person name="Bell C."/>
            <person name="Bharti A.K."/>
            <person name="Crow J.A."/>
            <person name="Grimwood J."/>
            <person name="Kramer R."/>
            <person name="Lindquist E."/>
            <person name="Lucas S."/>
            <person name="Salamov A."/>
            <person name="McFadden G.I."/>
            <person name="Lane C.E."/>
            <person name="Keeling P.J."/>
            <person name="Gray M.W."/>
            <person name="Grigoriev I.V."/>
            <person name="Archibald J.M."/>
        </authorList>
    </citation>
    <scope>NUCLEOTIDE SEQUENCE</scope>
    <source>
        <strain evidence="9 11">CCMP2712</strain>
    </source>
</reference>
<evidence type="ECO:0000256" key="3">
    <source>
        <dbReference type="ARBA" id="ARBA00023110"/>
    </source>
</evidence>
<keyword evidence="7" id="KW-0732">Signal</keyword>
<feature type="chain" id="PRO_5008771345" description="peptidylprolyl isomerase" evidence="7">
    <location>
        <begin position="23"/>
        <end position="185"/>
    </location>
</feature>
<evidence type="ECO:0000256" key="6">
    <source>
        <dbReference type="SAM" id="MobiDB-lite"/>
    </source>
</evidence>
<dbReference type="GeneID" id="17303525"/>
<dbReference type="Gene3D" id="3.10.50.40">
    <property type="match status" value="1"/>
</dbReference>
<dbReference type="InterPro" id="IPR046357">
    <property type="entry name" value="PPIase_dom_sf"/>
</dbReference>
<dbReference type="OrthoDB" id="1902587at2759"/>
<dbReference type="OMA" id="DLAWGKR"/>
<evidence type="ECO:0000259" key="8">
    <source>
        <dbReference type="PROSITE" id="PS50059"/>
    </source>
</evidence>
<evidence type="ECO:0000256" key="5">
    <source>
        <dbReference type="PROSITE-ProRule" id="PRU00277"/>
    </source>
</evidence>
<feature type="non-terminal residue" evidence="9">
    <location>
        <position position="185"/>
    </location>
</feature>
<dbReference type="Proteomes" id="UP000011087">
    <property type="component" value="Unassembled WGS sequence"/>
</dbReference>
<feature type="domain" description="PPIase FKBP-type" evidence="8">
    <location>
        <begin position="78"/>
        <end position="159"/>
    </location>
</feature>
<keyword evidence="11" id="KW-1185">Reference proteome</keyword>
<gene>
    <name evidence="9" type="ORF">GUITHDRAFT_86578</name>
</gene>
<dbReference type="SUPFAM" id="SSF54534">
    <property type="entry name" value="FKBP-like"/>
    <property type="match status" value="1"/>
</dbReference>
<dbReference type="Pfam" id="PF00254">
    <property type="entry name" value="FKBP_C"/>
    <property type="match status" value="1"/>
</dbReference>
<dbReference type="EC" id="5.2.1.8" evidence="2 5"/>
<comment type="catalytic activity">
    <reaction evidence="1 5">
        <text>[protein]-peptidylproline (omega=180) = [protein]-peptidylproline (omega=0)</text>
        <dbReference type="Rhea" id="RHEA:16237"/>
        <dbReference type="Rhea" id="RHEA-COMP:10747"/>
        <dbReference type="Rhea" id="RHEA-COMP:10748"/>
        <dbReference type="ChEBI" id="CHEBI:83833"/>
        <dbReference type="ChEBI" id="CHEBI:83834"/>
        <dbReference type="EC" id="5.2.1.8"/>
    </reaction>
</comment>
<dbReference type="PaxDb" id="55529-EKX46961"/>
<dbReference type="AlphaFoldDB" id="L1JEP5"/>
<evidence type="ECO:0000256" key="1">
    <source>
        <dbReference type="ARBA" id="ARBA00000971"/>
    </source>
</evidence>
<feature type="signal peptide" evidence="7">
    <location>
        <begin position="1"/>
        <end position="22"/>
    </location>
</feature>
<reference evidence="11" key="2">
    <citation type="submission" date="2012-11" db="EMBL/GenBank/DDBJ databases">
        <authorList>
            <person name="Kuo A."/>
            <person name="Curtis B.A."/>
            <person name="Tanifuji G."/>
            <person name="Burki F."/>
            <person name="Gruber A."/>
            <person name="Irimia M."/>
            <person name="Maruyama S."/>
            <person name="Arias M.C."/>
            <person name="Ball S.G."/>
            <person name="Gile G.H."/>
            <person name="Hirakawa Y."/>
            <person name="Hopkins J.F."/>
            <person name="Rensing S.A."/>
            <person name="Schmutz J."/>
            <person name="Symeonidi A."/>
            <person name="Elias M."/>
            <person name="Eveleigh R.J."/>
            <person name="Herman E.K."/>
            <person name="Klute M.J."/>
            <person name="Nakayama T."/>
            <person name="Obornik M."/>
            <person name="Reyes-Prieto A."/>
            <person name="Armbrust E.V."/>
            <person name="Aves S.J."/>
            <person name="Beiko R.G."/>
            <person name="Coutinho P."/>
            <person name="Dacks J.B."/>
            <person name="Durnford D.G."/>
            <person name="Fast N.M."/>
            <person name="Green B.R."/>
            <person name="Grisdale C."/>
            <person name="Hempe F."/>
            <person name="Henrissat B."/>
            <person name="Hoppner M.P."/>
            <person name="Ishida K.-I."/>
            <person name="Kim E."/>
            <person name="Koreny L."/>
            <person name="Kroth P.G."/>
            <person name="Liu Y."/>
            <person name="Malik S.-B."/>
            <person name="Maier U.G."/>
            <person name="McRose D."/>
            <person name="Mock T."/>
            <person name="Neilson J.A."/>
            <person name="Onodera N.T."/>
            <person name="Poole A.M."/>
            <person name="Pritham E.J."/>
            <person name="Richards T.A."/>
            <person name="Rocap G."/>
            <person name="Roy S.W."/>
            <person name="Sarai C."/>
            <person name="Schaack S."/>
            <person name="Shirato S."/>
            <person name="Slamovits C.H."/>
            <person name="Spencer D.F."/>
            <person name="Suzuki S."/>
            <person name="Worden A.Z."/>
            <person name="Zauner S."/>
            <person name="Barry K."/>
            <person name="Bell C."/>
            <person name="Bharti A.K."/>
            <person name="Crow J.A."/>
            <person name="Grimwood J."/>
            <person name="Kramer R."/>
            <person name="Lindquist E."/>
            <person name="Lucas S."/>
            <person name="Salamov A."/>
            <person name="McFadden G.I."/>
            <person name="Lane C.E."/>
            <person name="Keeling P.J."/>
            <person name="Gray M.W."/>
            <person name="Grigoriev I.V."/>
            <person name="Archibald J.M."/>
        </authorList>
    </citation>
    <scope>NUCLEOTIDE SEQUENCE</scope>
    <source>
        <strain evidence="11">CCMP2712</strain>
    </source>
</reference>
<evidence type="ECO:0000256" key="7">
    <source>
        <dbReference type="SAM" id="SignalP"/>
    </source>
</evidence>
<dbReference type="PANTHER" id="PTHR43811">
    <property type="entry name" value="FKBP-TYPE PEPTIDYL-PROLYL CIS-TRANS ISOMERASE FKPA"/>
    <property type="match status" value="1"/>
</dbReference>
<evidence type="ECO:0000313" key="10">
    <source>
        <dbReference type="EnsemblProtists" id="EKX46961"/>
    </source>
</evidence>
<proteinExistence type="predicted"/>
<dbReference type="Pfam" id="PF01346">
    <property type="entry name" value="FKBP_N"/>
    <property type="match status" value="1"/>
</dbReference>
<evidence type="ECO:0000313" key="9">
    <source>
        <dbReference type="EMBL" id="EKX46961.1"/>
    </source>
</evidence>
<protein>
    <recommendedName>
        <fullName evidence="2 5">peptidylprolyl isomerase</fullName>
        <ecNumber evidence="2 5">5.2.1.8</ecNumber>
    </recommendedName>
</protein>
<dbReference type="EnsemblProtists" id="EKX46961">
    <property type="protein sequence ID" value="EKX46961"/>
    <property type="gene ID" value="GUITHDRAFT_86578"/>
</dbReference>
<evidence type="ECO:0000256" key="4">
    <source>
        <dbReference type="ARBA" id="ARBA00023235"/>
    </source>
</evidence>
<dbReference type="STRING" id="905079.L1JEP5"/>
<feature type="region of interest" description="Disordered" evidence="6">
    <location>
        <begin position="162"/>
        <end position="185"/>
    </location>
</feature>
<dbReference type="HOGENOM" id="CLU_013615_7_3_1"/>
<dbReference type="GO" id="GO:0006457">
    <property type="term" value="P:protein folding"/>
    <property type="evidence" value="ECO:0007669"/>
    <property type="project" value="InterPro"/>
</dbReference>
<sequence length="185" mass="20517">MKQHLLICLIAVVVCCAAFALAKSSNEEKMKKYYIRTGKKFLEEKSKEEGVKKLPSGMLYRVIKEGTGKGKKSSPNVGDSCKVTYSGKLKDGTPFDSGTTSFAPNQVIKGWTEALQLMCEGDKWELFIPYDMAYGERGSPPKIPPYNPLVFEVELHKVEKGGKPCKDAKADLQKKLSEVSESKDL</sequence>
<dbReference type="RefSeq" id="XP_005833941.1">
    <property type="nucleotide sequence ID" value="XM_005833884.1"/>
</dbReference>